<dbReference type="InterPro" id="IPR016181">
    <property type="entry name" value="Acyl_CoA_acyltransferase"/>
</dbReference>
<dbReference type="SMART" id="SM01006">
    <property type="entry name" value="AlcB"/>
    <property type="match status" value="1"/>
</dbReference>
<evidence type="ECO:0000313" key="3">
    <source>
        <dbReference type="EMBL" id="HDZ56776.1"/>
    </source>
</evidence>
<accession>A0A7V1FS81</accession>
<dbReference type="SUPFAM" id="SSF55729">
    <property type="entry name" value="Acyl-CoA N-acyltransferases (Nat)"/>
    <property type="match status" value="1"/>
</dbReference>
<feature type="domain" description="Acyltransferase MbtK/IucB-like conserved" evidence="2">
    <location>
        <begin position="30"/>
        <end position="78"/>
    </location>
</feature>
<dbReference type="GO" id="GO:0019290">
    <property type="term" value="P:siderophore biosynthetic process"/>
    <property type="evidence" value="ECO:0007669"/>
    <property type="project" value="InterPro"/>
</dbReference>
<proteinExistence type="predicted"/>
<dbReference type="InterPro" id="IPR019432">
    <property type="entry name" value="Acyltransferase_MbtK/IucB-like"/>
</dbReference>
<dbReference type="PANTHER" id="PTHR31438">
    <property type="entry name" value="LYSINE N-ACYLTRANSFERASE C17G9.06C-RELATED"/>
    <property type="match status" value="1"/>
</dbReference>
<reference evidence="3" key="1">
    <citation type="journal article" date="2020" name="mSystems">
        <title>Genome- and Community-Level Interaction Insights into Carbon Utilization and Element Cycling Functions of Hydrothermarchaeota in Hydrothermal Sediment.</title>
        <authorList>
            <person name="Zhou Z."/>
            <person name="Liu Y."/>
            <person name="Xu W."/>
            <person name="Pan J."/>
            <person name="Luo Z.H."/>
            <person name="Li M."/>
        </authorList>
    </citation>
    <scope>NUCLEOTIDE SEQUENCE [LARGE SCALE GENOMIC DNA]</scope>
    <source>
        <strain evidence="3">HyVt-324</strain>
    </source>
</reference>
<evidence type="ECO:0000256" key="1">
    <source>
        <dbReference type="ARBA" id="ARBA00004924"/>
    </source>
</evidence>
<evidence type="ECO:0000259" key="2">
    <source>
        <dbReference type="SMART" id="SM01006"/>
    </source>
</evidence>
<gene>
    <name evidence="3" type="ORF">ENH64_09940</name>
</gene>
<dbReference type="Gene3D" id="3.40.630.30">
    <property type="match status" value="1"/>
</dbReference>
<dbReference type="EMBL" id="DRFO01000021">
    <property type="protein sequence ID" value="HDZ56776.1"/>
    <property type="molecule type" value="Genomic_DNA"/>
</dbReference>
<dbReference type="Proteomes" id="UP000885703">
    <property type="component" value="Unassembled WGS sequence"/>
</dbReference>
<protein>
    <submittedName>
        <fullName evidence="3">N-acetyltransferase</fullName>
    </submittedName>
</protein>
<comment type="pathway">
    <text evidence="1">Siderophore biosynthesis.</text>
</comment>
<comment type="caution">
    <text evidence="3">The sequence shown here is derived from an EMBL/GenBank/DDBJ whole genome shotgun (WGS) entry which is preliminary data.</text>
</comment>
<dbReference type="GO" id="GO:0016410">
    <property type="term" value="F:N-acyltransferase activity"/>
    <property type="evidence" value="ECO:0007669"/>
    <property type="project" value="TreeGrafter"/>
</dbReference>
<dbReference type="PANTHER" id="PTHR31438:SF1">
    <property type="entry name" value="LYSINE N-ACYLTRANSFERASE C17G9.06C-RELATED"/>
    <property type="match status" value="1"/>
</dbReference>
<sequence>MLKQENSVMRAEPVFPSRERLGLNPAFSVRPLDLESDIKVIHPWFQMDYAHYWNMQHLSLEGTRDFYASAAASGRLQACMGLHDDAPAFVVEYYDPAQDPLGQLYPVQPGDIGMHFFVGPSHQPVRHYTRDVLRTVMAYLFDHLSARRVVVEPDVRNTKVHRLNAMVGFVNDTTIELPGKTAQLAFCTPTDFAYSLRG</sequence>
<dbReference type="Pfam" id="PF13523">
    <property type="entry name" value="Acetyltransf_8"/>
    <property type="match status" value="1"/>
</dbReference>
<organism evidence="3">
    <name type="scientific">Halopseudomonas xinjiangensis</name>
    <dbReference type="NCBI Taxonomy" id="487184"/>
    <lineage>
        <taxon>Bacteria</taxon>
        <taxon>Pseudomonadati</taxon>
        <taxon>Pseudomonadota</taxon>
        <taxon>Gammaproteobacteria</taxon>
        <taxon>Pseudomonadales</taxon>
        <taxon>Pseudomonadaceae</taxon>
        <taxon>Halopseudomonas</taxon>
    </lineage>
</organism>
<name>A0A7V1FS81_9GAMM</name>
<dbReference type="AlphaFoldDB" id="A0A7V1FS81"/>